<dbReference type="NCBIfam" id="TIGR00573">
    <property type="entry name" value="dnaq"/>
    <property type="match status" value="1"/>
</dbReference>
<organism evidence="4 5">
    <name type="scientific">Treponema brennaborense (strain DSM 12168 / CIP 105900 / DD5/3)</name>
    <dbReference type="NCBI Taxonomy" id="906968"/>
    <lineage>
        <taxon>Bacteria</taxon>
        <taxon>Pseudomonadati</taxon>
        <taxon>Spirochaetota</taxon>
        <taxon>Spirochaetia</taxon>
        <taxon>Spirochaetales</taxon>
        <taxon>Treponemataceae</taxon>
        <taxon>Treponema</taxon>
    </lineage>
</organism>
<dbReference type="SUPFAM" id="SSF53098">
    <property type="entry name" value="Ribonuclease H-like"/>
    <property type="match status" value="1"/>
</dbReference>
<evidence type="ECO:0000313" key="4">
    <source>
        <dbReference type="EMBL" id="AEE17016.1"/>
    </source>
</evidence>
<dbReference type="AlphaFoldDB" id="F4LPM0"/>
<dbReference type="HOGENOM" id="CLU_047806_7_2_12"/>
<dbReference type="RefSeq" id="WP_013758721.1">
    <property type="nucleotide sequence ID" value="NC_015500.1"/>
</dbReference>
<evidence type="ECO:0000313" key="5">
    <source>
        <dbReference type="Proteomes" id="UP000006546"/>
    </source>
</evidence>
<dbReference type="EC" id="2.7.7.7" evidence="4"/>
<evidence type="ECO:0000256" key="1">
    <source>
        <dbReference type="ARBA" id="ARBA00025483"/>
    </source>
</evidence>
<dbReference type="InterPro" id="IPR012337">
    <property type="entry name" value="RNaseH-like_sf"/>
</dbReference>
<dbReference type="GO" id="GO:0045004">
    <property type="term" value="P:DNA replication proofreading"/>
    <property type="evidence" value="ECO:0007669"/>
    <property type="project" value="TreeGrafter"/>
</dbReference>
<dbReference type="EMBL" id="CP002696">
    <property type="protein sequence ID" value="AEE17016.1"/>
    <property type="molecule type" value="Genomic_DNA"/>
</dbReference>
<evidence type="ECO:0000256" key="2">
    <source>
        <dbReference type="ARBA" id="ARBA00026073"/>
    </source>
</evidence>
<dbReference type="InterPro" id="IPR013520">
    <property type="entry name" value="Ribonucl_H"/>
</dbReference>
<dbReference type="KEGG" id="tbe:Trebr_1593"/>
<name>F4LPM0_TREBD</name>
<keyword evidence="4" id="KW-0548">Nucleotidyltransferase</keyword>
<dbReference type="STRING" id="906968.Trebr_1593"/>
<dbReference type="Gene3D" id="3.30.420.10">
    <property type="entry name" value="Ribonuclease H-like superfamily/Ribonuclease H"/>
    <property type="match status" value="1"/>
</dbReference>
<dbReference type="SMART" id="SM00479">
    <property type="entry name" value="EXOIII"/>
    <property type="match status" value="1"/>
</dbReference>
<dbReference type="InterPro" id="IPR006054">
    <property type="entry name" value="DnaQ"/>
</dbReference>
<reference evidence="5" key="1">
    <citation type="submission" date="2011-04" db="EMBL/GenBank/DDBJ databases">
        <title>The complete genome of Treponema brennaborense DSM 12168.</title>
        <authorList>
            <person name="Lucas S."/>
            <person name="Han J."/>
            <person name="Lapidus A."/>
            <person name="Bruce D."/>
            <person name="Goodwin L."/>
            <person name="Pitluck S."/>
            <person name="Peters L."/>
            <person name="Kyrpides N."/>
            <person name="Mavromatis K."/>
            <person name="Ivanova N."/>
            <person name="Mikhailova N."/>
            <person name="Pagani I."/>
            <person name="Teshima H."/>
            <person name="Detter J.C."/>
            <person name="Tapia R."/>
            <person name="Han C."/>
            <person name="Land M."/>
            <person name="Hauser L."/>
            <person name="Markowitz V."/>
            <person name="Cheng J.-F."/>
            <person name="Hugenholtz P."/>
            <person name="Woyke T."/>
            <person name="Wu D."/>
            <person name="Gronow S."/>
            <person name="Wellnitz S."/>
            <person name="Brambilla E."/>
            <person name="Klenk H.-P."/>
            <person name="Eisen J.A."/>
        </authorList>
    </citation>
    <scope>NUCLEOTIDE SEQUENCE [LARGE SCALE GENOMIC DNA]</scope>
    <source>
        <strain evidence="5">DSM 12168 / CIP 105900 / DD5/3</strain>
    </source>
</reference>
<protein>
    <submittedName>
        <fullName evidence="4">DNA polymerase III, epsilon subunit</fullName>
        <ecNumber evidence="4">2.7.7.7</ecNumber>
    </submittedName>
</protein>
<dbReference type="Pfam" id="PF00929">
    <property type="entry name" value="RNase_T"/>
    <property type="match status" value="1"/>
</dbReference>
<dbReference type="FunFam" id="3.30.420.10:FF:000045">
    <property type="entry name" value="3'-5' exonuclease DinG"/>
    <property type="match status" value="1"/>
</dbReference>
<comment type="subunit">
    <text evidence="2">DNA polymerase III contains a core (composed of alpha, epsilon and theta chains) that associates with a tau subunit. This core dimerizes to form the POLIII' complex. PolIII' associates with the gamma complex (composed of gamma, delta, delta', psi and chi chains) and with the beta chain to form the complete DNA polymerase III complex.</text>
</comment>
<gene>
    <name evidence="4" type="ordered locus">Trebr_1593</name>
</gene>
<dbReference type="GO" id="GO:0003677">
    <property type="term" value="F:DNA binding"/>
    <property type="evidence" value="ECO:0007669"/>
    <property type="project" value="InterPro"/>
</dbReference>
<comment type="function">
    <text evidence="1">DNA polymerase III is a complex, multichain enzyme responsible for most of the replicative synthesis in bacteria. The epsilon subunit contain the editing function and is a proofreading 3'-5' exonuclease.</text>
</comment>
<keyword evidence="5" id="KW-1185">Reference proteome</keyword>
<dbReference type="InterPro" id="IPR036397">
    <property type="entry name" value="RNaseH_sf"/>
</dbReference>
<dbReference type="GO" id="GO:0008408">
    <property type="term" value="F:3'-5' exonuclease activity"/>
    <property type="evidence" value="ECO:0007669"/>
    <property type="project" value="TreeGrafter"/>
</dbReference>
<accession>F4LPM0</accession>
<dbReference type="GO" id="GO:0005829">
    <property type="term" value="C:cytosol"/>
    <property type="evidence" value="ECO:0007669"/>
    <property type="project" value="TreeGrafter"/>
</dbReference>
<keyword evidence="4" id="KW-0808">Transferase</keyword>
<dbReference type="Proteomes" id="UP000006546">
    <property type="component" value="Chromosome"/>
</dbReference>
<evidence type="ECO:0000259" key="3">
    <source>
        <dbReference type="SMART" id="SM00479"/>
    </source>
</evidence>
<dbReference type="PANTHER" id="PTHR30231">
    <property type="entry name" value="DNA POLYMERASE III SUBUNIT EPSILON"/>
    <property type="match status" value="1"/>
</dbReference>
<feature type="domain" description="Exonuclease" evidence="3">
    <location>
        <begin position="22"/>
        <end position="186"/>
    </location>
</feature>
<sequence>MQQSNIISDCGKLSRLFADGTVFTAFDTETTGLKPEYERLIEIGAIRFDKNGIIARYDILINPGKPIPPGASAINNITDDMVRNCPLIESVLPDFLTFVRDSVLVAHNAGFDLSFVNKELERSGFNPLKNNAADTVHLARSRFPQLPNHKLQSLAAYFGIDVRNAHRAEDDARVCMEVFLRCLNAG</sequence>
<dbReference type="OrthoDB" id="9804290at2"/>
<dbReference type="GO" id="GO:0003887">
    <property type="term" value="F:DNA-directed DNA polymerase activity"/>
    <property type="evidence" value="ECO:0007669"/>
    <property type="project" value="UniProtKB-EC"/>
</dbReference>
<dbReference type="eggNOG" id="COG0847">
    <property type="taxonomic scope" value="Bacteria"/>
</dbReference>
<dbReference type="PANTHER" id="PTHR30231:SF41">
    <property type="entry name" value="DNA POLYMERASE III SUBUNIT EPSILON"/>
    <property type="match status" value="1"/>
</dbReference>
<dbReference type="CDD" id="cd06127">
    <property type="entry name" value="DEDDh"/>
    <property type="match status" value="1"/>
</dbReference>
<proteinExistence type="predicted"/>